<evidence type="ECO:0000313" key="4">
    <source>
        <dbReference type="Proteomes" id="UP000468735"/>
    </source>
</evidence>
<comment type="caution">
    <text evidence="3">The sequence shown here is derived from an EMBL/GenBank/DDBJ whole genome shotgun (WGS) entry which is preliminary data.</text>
</comment>
<dbReference type="Gene3D" id="6.10.250.3100">
    <property type="match status" value="1"/>
</dbReference>
<dbReference type="Pfam" id="PF08421">
    <property type="entry name" value="Methyltransf_13"/>
    <property type="match status" value="1"/>
</dbReference>
<feature type="domain" description="C-methyltransferase" evidence="2">
    <location>
        <begin position="240"/>
        <end position="396"/>
    </location>
</feature>
<keyword evidence="3" id="KW-0489">Methyltransferase</keyword>
<dbReference type="InterPro" id="IPR013691">
    <property type="entry name" value="MeTrfase_14"/>
</dbReference>
<evidence type="ECO:0000259" key="1">
    <source>
        <dbReference type="Pfam" id="PF08421"/>
    </source>
</evidence>
<dbReference type="EMBL" id="WBMT01000012">
    <property type="protein sequence ID" value="KAB2345907.1"/>
    <property type="molecule type" value="Genomic_DNA"/>
</dbReference>
<dbReference type="InterPro" id="IPR029063">
    <property type="entry name" value="SAM-dependent_MTases_sf"/>
</dbReference>
<keyword evidence="4" id="KW-1185">Reference proteome</keyword>
<accession>A0A6H9YXI0</accession>
<dbReference type="Gene3D" id="3.40.50.720">
    <property type="entry name" value="NAD(P)-binding Rossmann-like Domain"/>
    <property type="match status" value="1"/>
</dbReference>
<dbReference type="Pfam" id="PF13489">
    <property type="entry name" value="Methyltransf_23"/>
    <property type="match status" value="1"/>
</dbReference>
<feature type="domain" description="Methyltransferase putative zinc binding" evidence="1">
    <location>
        <begin position="3"/>
        <end position="60"/>
    </location>
</feature>
<protein>
    <submittedName>
        <fullName evidence="3">Class I SAM-dependent methyltransferase</fullName>
    </submittedName>
</protein>
<sequence>MNCRSCRTVDLTEVLDLGNQYLSDFRDDDRRPPQWPLTLMLCRACGLLQLRDTTPRELMYHDRYGFRSGVNEAIRTDLRSIVEHALTTHPDARRWLDIACNDGTLLSFVPQEIHRVGVDPVTTFEPESRQHADRIIVDFFHPRWFAPGPDGQDHERFDIITCVSMFYDLDDPNAFVADVAKVLAPDGVWVIQQNYLLTMLELCAVDNVCHEHITYWSVAALEDLLGRHGLEVNDVLLSEVNGGSFRTVVSHRGARPVSPSVAAQRDLEARARLHEPDTWYRFADRVRQAFDDLHRLIDEINAAGERCYIYGASTRGGTIWQAAGLTVRDLPFAVDRQAAKIGRTIASIGVPIISEEQARADHPEYMLVAPWFFREVFVERERDYLRAGGKLIFPLPDLEIVGA</sequence>
<evidence type="ECO:0000313" key="3">
    <source>
        <dbReference type="EMBL" id="KAB2345907.1"/>
    </source>
</evidence>
<dbReference type="InterPro" id="IPR038576">
    <property type="entry name" value="Methyltransf_Zn-bd_dom_put_sf"/>
</dbReference>
<organism evidence="3 4">
    <name type="scientific">Actinomadura rudentiformis</name>
    <dbReference type="NCBI Taxonomy" id="359158"/>
    <lineage>
        <taxon>Bacteria</taxon>
        <taxon>Bacillati</taxon>
        <taxon>Actinomycetota</taxon>
        <taxon>Actinomycetes</taxon>
        <taxon>Streptosporangiales</taxon>
        <taxon>Thermomonosporaceae</taxon>
        <taxon>Actinomadura</taxon>
    </lineage>
</organism>
<dbReference type="AlphaFoldDB" id="A0A6H9YXI0"/>
<dbReference type="Proteomes" id="UP000468735">
    <property type="component" value="Unassembled WGS sequence"/>
</dbReference>
<dbReference type="SUPFAM" id="SSF53335">
    <property type="entry name" value="S-adenosyl-L-methionine-dependent methyltransferases"/>
    <property type="match status" value="1"/>
</dbReference>
<name>A0A6H9YXI0_9ACTN</name>
<evidence type="ECO:0000259" key="2">
    <source>
        <dbReference type="Pfam" id="PF08484"/>
    </source>
</evidence>
<dbReference type="Pfam" id="PF08484">
    <property type="entry name" value="Methyltransf_14"/>
    <property type="match status" value="1"/>
</dbReference>
<dbReference type="GO" id="GO:0008168">
    <property type="term" value="F:methyltransferase activity"/>
    <property type="evidence" value="ECO:0007669"/>
    <property type="project" value="UniProtKB-KW"/>
</dbReference>
<dbReference type="Gene3D" id="3.40.50.150">
    <property type="entry name" value="Vaccinia Virus protein VP39"/>
    <property type="match status" value="1"/>
</dbReference>
<keyword evidence="3" id="KW-0808">Transferase</keyword>
<dbReference type="RefSeq" id="WP_151563835.1">
    <property type="nucleotide sequence ID" value="NZ_WBMT01000012.1"/>
</dbReference>
<dbReference type="GO" id="GO:0032259">
    <property type="term" value="P:methylation"/>
    <property type="evidence" value="ECO:0007669"/>
    <property type="project" value="UniProtKB-KW"/>
</dbReference>
<gene>
    <name evidence="3" type="ORF">F8566_24595</name>
</gene>
<dbReference type="Gene3D" id="6.20.50.110">
    <property type="entry name" value="Methyltransferase, zinc-binding domain"/>
    <property type="match status" value="1"/>
</dbReference>
<reference evidence="3 4" key="1">
    <citation type="submission" date="2019-09" db="EMBL/GenBank/DDBJ databases">
        <title>Actinomadura physcomitrii sp. nov., a novel actinomycete isolated from moss [Physcomitrium sphaericum (Ludw) Fuernr].</title>
        <authorList>
            <person name="Zhuang X."/>
            <person name="Liu C."/>
        </authorList>
    </citation>
    <scope>NUCLEOTIDE SEQUENCE [LARGE SCALE GENOMIC DNA]</scope>
    <source>
        <strain evidence="3 4">HMC1</strain>
    </source>
</reference>
<proteinExistence type="predicted"/>
<dbReference type="OrthoDB" id="9815644at2"/>
<dbReference type="InterPro" id="IPR013630">
    <property type="entry name" value="Methyltransf_Zn-bd_dom_put"/>
</dbReference>